<keyword evidence="10" id="KW-0472">Membrane</keyword>
<dbReference type="InterPro" id="IPR027417">
    <property type="entry name" value="P-loop_NTPase"/>
</dbReference>
<dbReference type="SMART" id="SM00275">
    <property type="entry name" value="G_alpha"/>
    <property type="match status" value="1"/>
</dbReference>
<feature type="region of interest" description="Disordered" evidence="11">
    <location>
        <begin position="675"/>
        <end position="811"/>
    </location>
</feature>
<evidence type="ECO:0000256" key="8">
    <source>
        <dbReference type="PIRSR" id="PIRSR601019-1"/>
    </source>
</evidence>
<evidence type="ECO:0000259" key="12">
    <source>
        <dbReference type="PROSITE" id="PS00028"/>
    </source>
</evidence>
<evidence type="ECO:0000313" key="14">
    <source>
        <dbReference type="Proteomes" id="UP000719412"/>
    </source>
</evidence>
<feature type="compositionally biased region" description="Polar residues" evidence="11">
    <location>
        <begin position="996"/>
        <end position="1014"/>
    </location>
</feature>
<dbReference type="Proteomes" id="UP000719412">
    <property type="component" value="Unassembled WGS sequence"/>
</dbReference>
<feature type="compositionally biased region" description="Low complexity" evidence="11">
    <location>
        <begin position="1410"/>
        <end position="1420"/>
    </location>
</feature>
<protein>
    <recommendedName>
        <fullName evidence="10">Guanine nucleotide-binding protein G(s) subunit alpha</fullName>
    </recommendedName>
    <alternativeName>
        <fullName evidence="10">Adenylate cyclase-stimulating G alpha protein</fullName>
    </alternativeName>
</protein>
<comment type="subunit">
    <text evidence="2 10">G proteins are composed of 3 units; alpha, beta and gamma. The alpha chain contains the guanine nucleotide binding site.</text>
</comment>
<feature type="binding site" evidence="8">
    <location>
        <begin position="1864"/>
        <end position="1867"/>
    </location>
    <ligand>
        <name>GTP</name>
        <dbReference type="ChEBI" id="CHEBI:37565"/>
    </ligand>
</feature>
<feature type="compositionally biased region" description="Polar residues" evidence="11">
    <location>
        <begin position="973"/>
        <end position="987"/>
    </location>
</feature>
<feature type="compositionally biased region" description="Polar residues" evidence="11">
    <location>
        <begin position="881"/>
        <end position="899"/>
    </location>
</feature>
<dbReference type="GO" id="GO:0005525">
    <property type="term" value="F:GTP binding"/>
    <property type="evidence" value="ECO:0007669"/>
    <property type="project" value="UniProtKB-UniRule"/>
</dbReference>
<feature type="compositionally biased region" description="Polar residues" evidence="11">
    <location>
        <begin position="489"/>
        <end position="501"/>
    </location>
</feature>
<keyword evidence="10" id="KW-1003">Cell membrane</keyword>
<organism evidence="13 14">
    <name type="scientific">Tenebrio molitor</name>
    <name type="common">Yellow mealworm beetle</name>
    <dbReference type="NCBI Taxonomy" id="7067"/>
    <lineage>
        <taxon>Eukaryota</taxon>
        <taxon>Metazoa</taxon>
        <taxon>Ecdysozoa</taxon>
        <taxon>Arthropoda</taxon>
        <taxon>Hexapoda</taxon>
        <taxon>Insecta</taxon>
        <taxon>Pterygota</taxon>
        <taxon>Neoptera</taxon>
        <taxon>Endopterygota</taxon>
        <taxon>Coleoptera</taxon>
        <taxon>Polyphaga</taxon>
        <taxon>Cucujiformia</taxon>
        <taxon>Tenebrionidae</taxon>
        <taxon>Tenebrio</taxon>
    </lineage>
</organism>
<comment type="caution">
    <text evidence="13">The sequence shown here is derived from an EMBL/GenBank/DDBJ whole genome shotgun (WGS) entry which is preliminary data.</text>
</comment>
<feature type="domain" description="C2H2-type" evidence="12">
    <location>
        <begin position="1023"/>
        <end position="1044"/>
    </location>
</feature>
<evidence type="ECO:0000256" key="10">
    <source>
        <dbReference type="RuleBase" id="RU369121"/>
    </source>
</evidence>
<evidence type="ECO:0000313" key="13">
    <source>
        <dbReference type="EMBL" id="KAH0814987.1"/>
    </source>
</evidence>
<feature type="region of interest" description="Disordered" evidence="11">
    <location>
        <begin position="971"/>
        <end position="1017"/>
    </location>
</feature>
<dbReference type="GO" id="GO:0046872">
    <property type="term" value="F:metal ion binding"/>
    <property type="evidence" value="ECO:0007669"/>
    <property type="project" value="UniProtKB-UniRule"/>
</dbReference>
<comment type="subcellular location">
    <subcellularLocation>
        <location evidence="10">Cell membrane</location>
    </subcellularLocation>
</comment>
<evidence type="ECO:0000256" key="9">
    <source>
        <dbReference type="PIRSR" id="PIRSR601019-2"/>
    </source>
</evidence>
<feature type="binding site" evidence="8">
    <location>
        <position position="1936"/>
    </location>
    <ligand>
        <name>GTP</name>
        <dbReference type="ChEBI" id="CHEBI:37565"/>
    </ligand>
</feature>
<dbReference type="GO" id="GO:0005737">
    <property type="term" value="C:cytoplasm"/>
    <property type="evidence" value="ECO:0007669"/>
    <property type="project" value="TreeGrafter"/>
</dbReference>
<reference evidence="13" key="1">
    <citation type="journal article" date="2020" name="J Insects Food Feed">
        <title>The yellow mealworm (Tenebrio molitor) genome: a resource for the emerging insects as food and feed industry.</title>
        <authorList>
            <person name="Eriksson T."/>
            <person name="Andere A."/>
            <person name="Kelstrup H."/>
            <person name="Emery V."/>
            <person name="Picard C."/>
        </authorList>
    </citation>
    <scope>NUCLEOTIDE SEQUENCE</scope>
    <source>
        <strain evidence="13">Stoneville</strain>
        <tissue evidence="13">Whole head</tissue>
    </source>
</reference>
<dbReference type="FunFam" id="3.40.50.300:FF:001599">
    <property type="entry name" value="guanine nucleotide-binding protein G(Olf) subunit alpha"/>
    <property type="match status" value="1"/>
</dbReference>
<dbReference type="Pfam" id="PF00503">
    <property type="entry name" value="G-alpha"/>
    <property type="match status" value="3"/>
</dbReference>
<dbReference type="InterPro" id="IPR000367">
    <property type="entry name" value="Gprotein_alpha_S"/>
</dbReference>
<feature type="region of interest" description="Disordered" evidence="11">
    <location>
        <begin position="422"/>
        <end position="535"/>
    </location>
</feature>
<keyword evidence="5 9" id="KW-0460">Magnesium</keyword>
<feature type="domain" description="C2H2-type" evidence="12">
    <location>
        <begin position="373"/>
        <end position="393"/>
    </location>
</feature>
<dbReference type="InterPro" id="IPR025741">
    <property type="entry name" value="FAM110_C"/>
</dbReference>
<feature type="compositionally biased region" description="Pro residues" evidence="11">
    <location>
        <begin position="724"/>
        <end position="733"/>
    </location>
</feature>
<dbReference type="Pfam" id="PF14160">
    <property type="entry name" value="FAM110_C"/>
    <property type="match status" value="1"/>
</dbReference>
<keyword evidence="6 8" id="KW-0342">GTP-binding</keyword>
<feature type="compositionally biased region" description="Low complexity" evidence="11">
    <location>
        <begin position="1370"/>
        <end position="1381"/>
    </location>
</feature>
<dbReference type="FunFam" id="1.10.400.10:FF:000003">
    <property type="entry name" value="Guanine nucleotide-binding protein G(S) subunit alpha"/>
    <property type="match status" value="2"/>
</dbReference>
<evidence type="ECO:0000256" key="5">
    <source>
        <dbReference type="ARBA" id="ARBA00022842"/>
    </source>
</evidence>
<sequence length="2437" mass="271732">MPRRLGQRDCPMKVRIMIADMRGVHSIPEISRAVGLSVERWIKRIEQYGVENLKSVRKRRATTAREDAAILTKISENRLPTAAQIREELQLKCCLDTIRSRIKEGGFGVSELGNMAMTCNDDRRCHGNVFHNPIAISVAPAAAEQNNIGNEYRRRPLVTLFVAFSLSVLENRLLWSREGRSYGLDGGEGGIIGGMWNSAQHRINYEDGSTARGGVRDGILDFSVSANHPSRAVLVLVQSSVSRIAVVSQPKKKTTSKLRSSRLAEALFRQLNIAVRYLIIAQGRRDSRFTYREITQSANVNKLSAFLPPPPVPPAAAALGSAVLHASRRVSREVSLIAPPTPVVLNGCRGSPLAPPPTLADFGDSDDLNPLRCWDCNINFTSKHYLYQHLFHHIKQPQVSLTRVQLPPLKITLKNKAGNSFEIVNSPQSSGQNSPPCSESSANLAEAEEEKGDSQEGEGPEDKLEEEGEQQEADDANVSFSPNFAEVNVTPSPANSDSSFTGAKIDEVGGDGSECGSIPGAEPTPPPEPSPDYPKIRIKTTGLLKEPLTITEITDENPEGDAEVAANGKKAGSWNTSMEDPLKLPGNDDILSIFNNNERAKDFGFTTSDSEFIPLDRLDERNRNALQLYNQNQANQNALSSLTGLPMEALAQQVSRLQPSGNGMHQQNVLINIQQFPQAPPPPPPYQPPPMYHHPPQPMYHQPYQPYQPPNPLYYPPATGYPQHMPPPPPQPQMPQLGQPPMGQPPMGQPPSSQAQNMQQNQPYRQLAPRQQPPPRQMPPQRMPVNPRQPMNNQRQPMARQRAPMVRPRGGGMTAVRSIRPRMPMNQNGQIRQQAVKRTPEQIQALQAKKKRFDVLTPDKDDEDCQVICMQPKNTDGGLPQIQSVQGGTAEPSESSVMHLSDSITLSVRNPQPRPQSPKKSDAKAVANILATRGITVTATPKPKDKIDSQKSPSAIPAQLNLNAAVSIIPSAKTPNKPTNASGQESHLPTVDLTDDTSPVSQPMKTANPQQKPNQRPGLPFKCDLCPAQYPNAMGLSKHRQNYHKTSSGMCEIGVPLINLKQPGIFQKLSNLGIYNYIPLPSSGPDGMFALPIINGRNPGNVAAIGATTMLTLGPVRTIPKTNTVNGTQNANKQPISSRRASSFLTRARGAPVPQVRPEVGSVNKQNRGQLLNLKWGLRACATRNQLWPEKWLLAVAWVHAHHSERSTAPSTTMATMMYPTLTKSQSMRSKRKSAVELLAESKPFYVKSEIVRDTTQAIPTRLSNPGTGYGGYNRSKSVNVAGHGTNYRPTTLPQYMAVSPSRSLPPLSHRRSVHLGSNDLLQNKLRQLLVCDSAEELSVEQMAPLSPPAEYAQRCHKSLPDLHCRAEPSSNKSSNKSLSNRDSGGSSGHYTQRSEPAPPPRQDARRDSGSSTQHSGGSSYFCCQEPDCRARQAYPPPSTFKRQKCLRYKRDRPILRSKSDISDRYWRPPEPPTSHLEQFFEHLGLTSDSYEEMLSNSRSSDSPVFFSDVSTVDSSRPLDNVDYCPSAFRPSEPPSIVERNARIIKWLCVNGDSLKGGDRTFRRHICCMIRGVGAPCNMTNKKVDCGCLFPLFPCLFSLNPDDIVRKQHSHEIDRQLARDKKEFVKTHRLLLLGAGESGKSTIIKQMQLIHVDKFSETVRSQRRDDIRNNLADAIFSILAAMPVITPPIKLDNAEHETMAKWILDHASKQDFDYPSQFYEYTKILWQDKGVQKTFERSNEYQLIDSAKYFFERIDVISKDNYVPTDHDILRCRVLTTGIYELKFQIEDIKFQIIDVGGQRNERRKWFLCFNGVSAIIFVAACSSYNMVLREDPSKNRLQESLELFKVVWNNRWLCHISVIAFLNKEDLFREKILSGRSKLEDYFPAFRNFTVSDDPPRDHPEVHRAKHFIKNEFQNITMMGKNFRYRRFFPHFTCAVDTQNIKRVFDDCRENIQWKTNEHRPVNKLRGALLEAMFAVPAVGARGGVRVSVVFAMDGGVRGKRVLSANSNLASGRVVSGAVARRIDSAGGAAQDKAVQNEKCVGLVKRRRGRSRDPRSGVECGPVAADKGADCWWSPLAAMGCFGNRDAAAASEDIRSQKRINDHINRQLAKEKQVYRATHRLLLLGAGESGKSTIVKQMRILHVNGFSEREKKQKIEDIKKNIRDAIIRSRETIATVLQMERNERRVQLDFVRILSTSVECEGGAHRGDHHRKEEKIERVDGTEDDVLPKRRRDLWASRSGLAFGRVGAKVFSVLAGFERKLTERESTSAECTAGPSRGKHETSPVIALQIDINARAILGPTSKILIPSLAVQDTSRPTHPTITGAMSTLSPPVQLEKPENQARVDWIQDCATGPDFDYPPEFYEHTEALWKDKGVQVTFERSNEYQLIDCAKYFLDQVSVIKQPNYTPTEQDILRCRVLTSGIFETLFQVDKVNFQ</sequence>
<feature type="region of interest" description="Disordered" evidence="11">
    <location>
        <begin position="878"/>
        <end position="899"/>
    </location>
</feature>
<keyword evidence="7 10" id="KW-0807">Transducer</keyword>
<reference evidence="13" key="2">
    <citation type="submission" date="2021-08" db="EMBL/GenBank/DDBJ databases">
        <authorList>
            <person name="Eriksson T."/>
        </authorList>
    </citation>
    <scope>NUCLEOTIDE SEQUENCE</scope>
    <source>
        <strain evidence="13">Stoneville</strain>
        <tissue evidence="13">Whole head</tissue>
    </source>
</reference>
<dbReference type="GO" id="GO:0003924">
    <property type="term" value="F:GTPase activity"/>
    <property type="evidence" value="ECO:0007669"/>
    <property type="project" value="UniProtKB-UniRule"/>
</dbReference>
<feature type="binding site" evidence="9">
    <location>
        <position position="1776"/>
    </location>
    <ligand>
        <name>Mg(2+)</name>
        <dbReference type="ChEBI" id="CHEBI:18420"/>
    </ligand>
</feature>
<evidence type="ECO:0000256" key="3">
    <source>
        <dbReference type="ARBA" id="ARBA00022723"/>
    </source>
</evidence>
<dbReference type="Gene3D" id="3.40.50.300">
    <property type="entry name" value="P-loop containing nucleotide triphosphate hydrolases"/>
    <property type="match status" value="2"/>
</dbReference>
<dbReference type="PANTHER" id="PTHR10218">
    <property type="entry name" value="GTP-BINDING PROTEIN ALPHA SUBUNIT"/>
    <property type="match status" value="1"/>
</dbReference>
<dbReference type="GO" id="GO:0031683">
    <property type="term" value="F:G-protein beta/gamma-subunit complex binding"/>
    <property type="evidence" value="ECO:0007669"/>
    <property type="project" value="UniProtKB-UniRule"/>
</dbReference>
<dbReference type="GO" id="GO:0007191">
    <property type="term" value="P:adenylate cyclase-activating dopamine receptor signaling pathway"/>
    <property type="evidence" value="ECO:0007669"/>
    <property type="project" value="TreeGrafter"/>
</dbReference>
<evidence type="ECO:0000256" key="7">
    <source>
        <dbReference type="ARBA" id="ARBA00023224"/>
    </source>
</evidence>
<feature type="binding site" evidence="8">
    <location>
        <begin position="1745"/>
        <end position="1746"/>
    </location>
    <ligand>
        <name>GTP</name>
        <dbReference type="ChEBI" id="CHEBI:37565"/>
    </ligand>
</feature>
<feature type="compositionally biased region" description="Acidic residues" evidence="11">
    <location>
        <begin position="446"/>
        <end position="475"/>
    </location>
</feature>
<keyword evidence="4 8" id="KW-0547">Nucleotide-binding</keyword>
<evidence type="ECO:0000256" key="6">
    <source>
        <dbReference type="ARBA" id="ARBA00023134"/>
    </source>
</evidence>
<feature type="region of interest" description="Disordered" evidence="11">
    <location>
        <begin position="1121"/>
        <end position="1144"/>
    </location>
</feature>
<evidence type="ECO:0000256" key="2">
    <source>
        <dbReference type="ARBA" id="ARBA00011356"/>
    </source>
</evidence>
<dbReference type="PRINTS" id="PR00318">
    <property type="entry name" value="GPROTEINA"/>
</dbReference>
<dbReference type="PROSITE" id="PS51882">
    <property type="entry name" value="G_ALPHA"/>
    <property type="match status" value="2"/>
</dbReference>
<dbReference type="GO" id="GO:0005834">
    <property type="term" value="C:heterotrimeric G-protein complex"/>
    <property type="evidence" value="ECO:0007669"/>
    <property type="project" value="UniProtKB-UniRule"/>
</dbReference>
<evidence type="ECO:0000256" key="1">
    <source>
        <dbReference type="ARBA" id="ARBA00007172"/>
    </source>
</evidence>
<dbReference type="GO" id="GO:0001664">
    <property type="term" value="F:G protein-coupled receptor binding"/>
    <property type="evidence" value="ECO:0007669"/>
    <property type="project" value="TreeGrafter"/>
</dbReference>
<dbReference type="PRINTS" id="PR00443">
    <property type="entry name" value="GPROTEINAS"/>
</dbReference>
<dbReference type="PANTHER" id="PTHR10218:SF212">
    <property type="entry name" value="G PROTEIN ALPHA S SUBUNIT"/>
    <property type="match status" value="1"/>
</dbReference>
<feature type="binding site" evidence="9">
    <location>
        <position position="1641"/>
    </location>
    <ligand>
        <name>Mg(2+)</name>
        <dbReference type="ChEBI" id="CHEBI:18420"/>
    </ligand>
</feature>
<dbReference type="SMART" id="SM00355">
    <property type="entry name" value="ZnF_C2H2"/>
    <property type="match status" value="2"/>
</dbReference>
<feature type="compositionally biased region" description="Pro residues" evidence="11">
    <location>
        <begin position="771"/>
        <end position="782"/>
    </location>
</feature>
<accession>A0A8J6LBY1</accession>
<dbReference type="InterPro" id="IPR011025">
    <property type="entry name" value="GproteinA_insert"/>
</dbReference>
<dbReference type="SUPFAM" id="SSF47895">
    <property type="entry name" value="Transducin (alpha subunit), insertion domain"/>
    <property type="match status" value="2"/>
</dbReference>
<comment type="function">
    <text evidence="10">Guanine nucleotide-binding proteins (G proteins) function as transducers in numerous signaling pathways controlled by G protein-coupled receptors (GPCRs).</text>
</comment>
<feature type="binding site" evidence="8">
    <location>
        <begin position="1637"/>
        <end position="1642"/>
    </location>
    <ligand>
        <name>GTP</name>
        <dbReference type="ChEBI" id="CHEBI:37565"/>
    </ligand>
</feature>
<evidence type="ECO:0000256" key="4">
    <source>
        <dbReference type="ARBA" id="ARBA00022741"/>
    </source>
</evidence>
<dbReference type="InterPro" id="IPR001019">
    <property type="entry name" value="Gprotein_alpha_su"/>
</dbReference>
<feature type="compositionally biased region" description="Polar residues" evidence="11">
    <location>
        <begin position="752"/>
        <end position="761"/>
    </location>
</feature>
<keyword evidence="3 9" id="KW-0479">Metal-binding</keyword>
<feature type="region of interest" description="Disordered" evidence="11">
    <location>
        <begin position="1363"/>
        <end position="1420"/>
    </location>
</feature>
<comment type="similarity">
    <text evidence="1 10">Belongs to the G-alpha family. G(s) subfamily.</text>
</comment>
<dbReference type="PROSITE" id="PS00028">
    <property type="entry name" value="ZINC_FINGER_C2H2_1"/>
    <property type="match status" value="2"/>
</dbReference>
<feature type="region of interest" description="Disordered" evidence="11">
    <location>
        <begin position="559"/>
        <end position="581"/>
    </location>
</feature>
<dbReference type="Gene3D" id="1.10.400.10">
    <property type="entry name" value="GI Alpha 1, domain 2-like"/>
    <property type="match status" value="2"/>
</dbReference>
<proteinExistence type="inferred from homology"/>
<dbReference type="GO" id="GO:0007606">
    <property type="term" value="P:sensory perception of chemical stimulus"/>
    <property type="evidence" value="ECO:0007669"/>
    <property type="project" value="TreeGrafter"/>
</dbReference>
<gene>
    <name evidence="13" type="ORF">GEV33_007802</name>
</gene>
<feature type="compositionally biased region" description="Pro residues" evidence="11">
    <location>
        <begin position="678"/>
        <end position="698"/>
    </location>
</feature>
<feature type="region of interest" description="Disordered" evidence="11">
    <location>
        <begin position="936"/>
        <end position="956"/>
    </location>
</feature>
<feature type="compositionally biased region" description="Polar residues" evidence="11">
    <location>
        <begin position="1382"/>
        <end position="1395"/>
    </location>
</feature>
<feature type="compositionally biased region" description="Pro residues" evidence="11">
    <location>
        <begin position="706"/>
        <end position="715"/>
    </location>
</feature>
<dbReference type="EMBL" id="JABDTM020023685">
    <property type="protein sequence ID" value="KAH0814987.1"/>
    <property type="molecule type" value="Genomic_DNA"/>
</dbReference>
<dbReference type="InterPro" id="IPR013087">
    <property type="entry name" value="Znf_C2H2_type"/>
</dbReference>
<feature type="compositionally biased region" description="Low complexity" evidence="11">
    <location>
        <begin position="425"/>
        <end position="445"/>
    </location>
</feature>
<feature type="binding site" evidence="8">
    <location>
        <begin position="1795"/>
        <end position="1799"/>
    </location>
    <ligand>
        <name>GTP</name>
        <dbReference type="ChEBI" id="CHEBI:37565"/>
    </ligand>
</feature>
<dbReference type="CDD" id="cd00066">
    <property type="entry name" value="G-alpha"/>
    <property type="match status" value="1"/>
</dbReference>
<keyword evidence="14" id="KW-1185">Reference proteome</keyword>
<feature type="binding site" evidence="8">
    <location>
        <begin position="1770"/>
        <end position="1776"/>
    </location>
    <ligand>
        <name>GTP</name>
        <dbReference type="ChEBI" id="CHEBI:37565"/>
    </ligand>
</feature>
<feature type="compositionally biased region" description="Pro residues" evidence="11">
    <location>
        <begin position="522"/>
        <end position="532"/>
    </location>
</feature>
<name>A0A8J6LBY1_TENMO</name>
<evidence type="ECO:0000256" key="11">
    <source>
        <dbReference type="SAM" id="MobiDB-lite"/>
    </source>
</evidence>
<dbReference type="SUPFAM" id="SSF52540">
    <property type="entry name" value="P-loop containing nucleoside triphosphate hydrolases"/>
    <property type="match status" value="2"/>
</dbReference>